<evidence type="ECO:0000256" key="8">
    <source>
        <dbReference type="ARBA" id="ARBA00022824"/>
    </source>
</evidence>
<dbReference type="GO" id="GO:0034976">
    <property type="term" value="P:response to endoplasmic reticulum stress"/>
    <property type="evidence" value="ECO:0007669"/>
    <property type="project" value="TreeGrafter"/>
</dbReference>
<dbReference type="SUPFAM" id="SSF53383">
    <property type="entry name" value="PLP-dependent transferases"/>
    <property type="match status" value="1"/>
</dbReference>
<dbReference type="InterPro" id="IPR017937">
    <property type="entry name" value="Thioredoxin_CS"/>
</dbReference>
<comment type="subcellular location">
    <subcellularLocation>
        <location evidence="2">Endoplasmic reticulum lumen</location>
    </subcellularLocation>
</comment>
<dbReference type="EC" id="5.3.4.1" evidence="5"/>
<gene>
    <name evidence="17" type="ORF">Mgra_00002054</name>
</gene>
<evidence type="ECO:0000256" key="3">
    <source>
        <dbReference type="ARBA" id="ARBA00006347"/>
    </source>
</evidence>
<dbReference type="Pfam" id="PF13848">
    <property type="entry name" value="Thioredoxin_6"/>
    <property type="match status" value="1"/>
</dbReference>
<dbReference type="PRINTS" id="PR00421">
    <property type="entry name" value="THIOREDOXIN"/>
</dbReference>
<dbReference type="Pfam" id="PF00155">
    <property type="entry name" value="Aminotran_1_2"/>
    <property type="match status" value="1"/>
</dbReference>
<keyword evidence="11" id="KW-0413">Isomerase</keyword>
<dbReference type="InterPro" id="IPR005788">
    <property type="entry name" value="PDI_thioredoxin-like_dom"/>
</dbReference>
<keyword evidence="12" id="KW-0676">Redox-active center</keyword>
<dbReference type="InterPro" id="IPR007109">
    <property type="entry name" value="Brix"/>
</dbReference>
<dbReference type="FunFam" id="3.40.30.10:FF:000017">
    <property type="entry name" value="Protein disulfide-isomerase A4"/>
    <property type="match status" value="2"/>
</dbReference>
<evidence type="ECO:0000256" key="11">
    <source>
        <dbReference type="ARBA" id="ARBA00023235"/>
    </source>
</evidence>
<dbReference type="GO" id="GO:0006457">
    <property type="term" value="P:protein folding"/>
    <property type="evidence" value="ECO:0007669"/>
    <property type="project" value="TreeGrafter"/>
</dbReference>
<dbReference type="InterPro" id="IPR036249">
    <property type="entry name" value="Thioredoxin-like_sf"/>
</dbReference>
<dbReference type="PROSITE" id="PS51352">
    <property type="entry name" value="THIOREDOXIN_2"/>
    <property type="match status" value="2"/>
</dbReference>
<dbReference type="PANTHER" id="PTHR18929">
    <property type="entry name" value="PROTEIN DISULFIDE ISOMERASE"/>
    <property type="match status" value="1"/>
</dbReference>
<evidence type="ECO:0000256" key="2">
    <source>
        <dbReference type="ARBA" id="ARBA00004319"/>
    </source>
</evidence>
<comment type="similarity">
    <text evidence="3 13">Belongs to the protein disulfide isomerase family.</text>
</comment>
<dbReference type="GO" id="GO:0009986">
    <property type="term" value="C:cell surface"/>
    <property type="evidence" value="ECO:0007669"/>
    <property type="project" value="TreeGrafter"/>
</dbReference>
<dbReference type="NCBIfam" id="TIGR01126">
    <property type="entry name" value="pdi_dom"/>
    <property type="match status" value="2"/>
</dbReference>
<keyword evidence="8" id="KW-0256">Endoplasmic reticulum</keyword>
<dbReference type="GO" id="GO:0030170">
    <property type="term" value="F:pyridoxal phosphate binding"/>
    <property type="evidence" value="ECO:0007669"/>
    <property type="project" value="InterPro"/>
</dbReference>
<evidence type="ECO:0000256" key="6">
    <source>
        <dbReference type="ARBA" id="ARBA00022729"/>
    </source>
</evidence>
<dbReference type="GO" id="GO:0005788">
    <property type="term" value="C:endoplasmic reticulum lumen"/>
    <property type="evidence" value="ECO:0007669"/>
    <property type="project" value="UniProtKB-SubCell"/>
</dbReference>
<protein>
    <recommendedName>
        <fullName evidence="5">protein disulfide-isomerase</fullName>
        <ecNumber evidence="5">5.3.4.1</ecNumber>
    </recommendedName>
</protein>
<dbReference type="PANTHER" id="PTHR18929:SF210">
    <property type="entry name" value="PROTEIN DISULFIDE-ISOMERASE A4"/>
    <property type="match status" value="1"/>
</dbReference>
<dbReference type="EMBL" id="JABEBT010000012">
    <property type="protein sequence ID" value="KAF7638371.1"/>
    <property type="molecule type" value="Genomic_DNA"/>
</dbReference>
<dbReference type="InterPro" id="IPR013766">
    <property type="entry name" value="Thioredoxin_domain"/>
</dbReference>
<keyword evidence="18" id="KW-1185">Reference proteome</keyword>
<name>A0A8S9ZXJ1_9BILA</name>
<dbReference type="AlphaFoldDB" id="A0A8S9ZXJ1"/>
<keyword evidence="10" id="KW-1015">Disulfide bond</keyword>
<feature type="domain" description="Thioredoxin" evidence="16">
    <location>
        <begin position="134"/>
        <end position="248"/>
    </location>
</feature>
<reference evidence="17" key="1">
    <citation type="journal article" date="2020" name="Ecol. Evol.">
        <title>Genome structure and content of the rice root-knot nematode (Meloidogyne graminicola).</title>
        <authorList>
            <person name="Phan N.T."/>
            <person name="Danchin E.G.J."/>
            <person name="Klopp C."/>
            <person name="Perfus-Barbeoch L."/>
            <person name="Kozlowski D.K."/>
            <person name="Koutsovoulos G.D."/>
            <person name="Lopez-Roques C."/>
            <person name="Bouchez O."/>
            <person name="Zahm M."/>
            <person name="Besnard G."/>
            <person name="Bellafiore S."/>
        </authorList>
    </citation>
    <scope>NUCLEOTIDE SEQUENCE</scope>
    <source>
        <strain evidence="17">VN-18</strain>
    </source>
</reference>
<comment type="similarity">
    <text evidence="4">Belongs to the class-I pyridoxal-phosphate-dependent aminotransferase family.</text>
</comment>
<dbReference type="Pfam" id="PF00085">
    <property type="entry name" value="Thioredoxin"/>
    <property type="match status" value="2"/>
</dbReference>
<feature type="chain" id="PRO_5035864745" description="protein disulfide-isomerase" evidence="14">
    <location>
        <begin position="24"/>
        <end position="742"/>
    </location>
</feature>
<sequence>IITGMYKYFFSFLFLIIFILVRSNEPNIDNGIYILTDDNFDSFLEENPTLLVEFYAPWCGHCKSLAPEYEKAAEQLGDSIPLAKIDATVETKLAERFEIKGYPTLKFWQKDQEPIDYDGERDAQGIVNWLKEKTDPDYKPPPEEVISLNGEVFDDFVASKAIALVEFYAPWCGHCKALAPEYEKAAIRLKAHNIPLAKVDATAEKKLAEVYDVKGYPTLKIFRNGRRFDYDGPRDANGFLSFILTSKYLGIVSYMIEQSKPAVKLLNHSSFDRFMSKDDIAIVGFFTSESGSLYDAFVDAAERTRGDFSCYIVKDPIIINEFKAKIGGITIFYPKLFVSKYEKISKDFPKVEANSGELLTFYRENAIPLVGHMTQKNSATRYSRRPLVAVYYNVDFSLAYRDGTQYWRNKVVDVAYKYIGKNFYFAVADEEEFTKELDAVGLGRVKAYLKSQPTPKNDKGPVFTLVGNNFESIVNNESKDVLIEFYAPCLMPHIRSEAKYGKNKSMADDLNEMSELSNCTKCLYFESRKGQDVYMWISHIDGGPSAKFLVRNLHPMNELNMIGNCLKGSRPILSFDPKFDEKPHLKIIKALLLNVFKTPNNHPKSQPFIDHVFNFALTNDENIWFRNYQIIDGKEDELQEIDGCYFTLDQLKPLIDWALEKNLFILLDEVYDLSIYDEQIDCPFQSAVQLFKTPYQMDRMIWLWSMSKVFSIPGIRAGVLYTTNKQIKETFTRFMASLNILK</sequence>
<evidence type="ECO:0000313" key="17">
    <source>
        <dbReference type="EMBL" id="KAF7638371.1"/>
    </source>
</evidence>
<dbReference type="Gene3D" id="3.40.640.10">
    <property type="entry name" value="Type I PLP-dependent aspartate aminotransferase-like (Major domain)"/>
    <property type="match status" value="1"/>
</dbReference>
<comment type="catalytic activity">
    <reaction evidence="1">
        <text>Catalyzes the rearrangement of -S-S- bonds in proteins.</text>
        <dbReference type="EC" id="5.3.4.1"/>
    </reaction>
</comment>
<dbReference type="SMART" id="SM00879">
    <property type="entry name" value="Brix"/>
    <property type="match status" value="1"/>
</dbReference>
<evidence type="ECO:0000256" key="10">
    <source>
        <dbReference type="ARBA" id="ARBA00023157"/>
    </source>
</evidence>
<dbReference type="PROSITE" id="PS00194">
    <property type="entry name" value="THIOREDOXIN_1"/>
    <property type="match status" value="2"/>
</dbReference>
<evidence type="ECO:0000256" key="13">
    <source>
        <dbReference type="RuleBase" id="RU004208"/>
    </source>
</evidence>
<evidence type="ECO:0000259" key="15">
    <source>
        <dbReference type="PROSITE" id="PS50833"/>
    </source>
</evidence>
<dbReference type="GO" id="GO:0003756">
    <property type="term" value="F:protein disulfide isomerase activity"/>
    <property type="evidence" value="ECO:0007669"/>
    <property type="project" value="UniProtKB-EC"/>
</dbReference>
<dbReference type="GO" id="GO:0019843">
    <property type="term" value="F:rRNA binding"/>
    <property type="evidence" value="ECO:0007669"/>
    <property type="project" value="InterPro"/>
</dbReference>
<evidence type="ECO:0000256" key="12">
    <source>
        <dbReference type="ARBA" id="ARBA00023284"/>
    </source>
</evidence>
<dbReference type="CDD" id="cd02961">
    <property type="entry name" value="PDI_a_family"/>
    <property type="match status" value="1"/>
</dbReference>
<organism evidence="17 18">
    <name type="scientific">Meloidogyne graminicola</name>
    <dbReference type="NCBI Taxonomy" id="189291"/>
    <lineage>
        <taxon>Eukaryota</taxon>
        <taxon>Metazoa</taxon>
        <taxon>Ecdysozoa</taxon>
        <taxon>Nematoda</taxon>
        <taxon>Chromadorea</taxon>
        <taxon>Rhabditida</taxon>
        <taxon>Tylenchina</taxon>
        <taxon>Tylenchomorpha</taxon>
        <taxon>Tylenchoidea</taxon>
        <taxon>Meloidogynidae</taxon>
        <taxon>Meloidogyninae</taxon>
        <taxon>Meloidogyne</taxon>
    </lineage>
</organism>
<dbReference type="GO" id="GO:0006364">
    <property type="term" value="P:rRNA processing"/>
    <property type="evidence" value="ECO:0007669"/>
    <property type="project" value="InterPro"/>
</dbReference>
<evidence type="ECO:0000256" key="4">
    <source>
        <dbReference type="ARBA" id="ARBA00007441"/>
    </source>
</evidence>
<dbReference type="Pfam" id="PF04427">
    <property type="entry name" value="Brix"/>
    <property type="match status" value="1"/>
</dbReference>
<keyword evidence="7" id="KW-0677">Repeat</keyword>
<feature type="domain" description="Thioredoxin" evidence="16">
    <location>
        <begin position="14"/>
        <end position="132"/>
    </location>
</feature>
<evidence type="ECO:0000256" key="7">
    <source>
        <dbReference type="ARBA" id="ARBA00022737"/>
    </source>
</evidence>
<evidence type="ECO:0000313" key="18">
    <source>
        <dbReference type="Proteomes" id="UP000605970"/>
    </source>
</evidence>
<evidence type="ECO:0000256" key="9">
    <source>
        <dbReference type="ARBA" id="ARBA00022898"/>
    </source>
</evidence>
<keyword evidence="6 14" id="KW-0732">Signal</keyword>
<feature type="signal peptide" evidence="14">
    <location>
        <begin position="1"/>
        <end position="23"/>
    </location>
</feature>
<dbReference type="PROSITE" id="PS00105">
    <property type="entry name" value="AA_TRANSFER_CLASS_1"/>
    <property type="match status" value="1"/>
</dbReference>
<dbReference type="InterPro" id="IPR015424">
    <property type="entry name" value="PyrdxlP-dep_Trfase"/>
</dbReference>
<keyword evidence="9" id="KW-0663">Pyridoxal phosphate</keyword>
<dbReference type="Gene3D" id="3.40.30.10">
    <property type="entry name" value="Glutaredoxin"/>
    <property type="match status" value="5"/>
</dbReference>
<feature type="non-terminal residue" evidence="17">
    <location>
        <position position="1"/>
    </location>
</feature>
<dbReference type="OrthoDB" id="427280at2759"/>
<dbReference type="PROSITE" id="PS50833">
    <property type="entry name" value="BRIX"/>
    <property type="match status" value="1"/>
</dbReference>
<proteinExistence type="inferred from homology"/>
<evidence type="ECO:0000259" key="16">
    <source>
        <dbReference type="PROSITE" id="PS51352"/>
    </source>
</evidence>
<feature type="domain" description="Brix" evidence="15">
    <location>
        <begin position="460"/>
        <end position="668"/>
    </location>
</feature>
<dbReference type="Proteomes" id="UP000605970">
    <property type="component" value="Unassembled WGS sequence"/>
</dbReference>
<dbReference type="SUPFAM" id="SSF52833">
    <property type="entry name" value="Thioredoxin-like"/>
    <property type="match status" value="4"/>
</dbReference>
<dbReference type="InterPro" id="IPR004839">
    <property type="entry name" value="Aminotransferase_I/II_large"/>
</dbReference>
<accession>A0A8S9ZXJ1</accession>
<dbReference type="InterPro" id="IPR015421">
    <property type="entry name" value="PyrdxlP-dep_Trfase_major"/>
</dbReference>
<evidence type="ECO:0000256" key="1">
    <source>
        <dbReference type="ARBA" id="ARBA00001182"/>
    </source>
</evidence>
<evidence type="ECO:0000256" key="5">
    <source>
        <dbReference type="ARBA" id="ARBA00012723"/>
    </source>
</evidence>
<comment type="caution">
    <text evidence="17">The sequence shown here is derived from an EMBL/GenBank/DDBJ whole genome shotgun (WGS) entry which is preliminary data.</text>
</comment>
<dbReference type="InterPro" id="IPR004838">
    <property type="entry name" value="NHTrfase_class1_PyrdxlP-BS"/>
</dbReference>
<evidence type="ECO:0000256" key="14">
    <source>
        <dbReference type="SAM" id="SignalP"/>
    </source>
</evidence>